<dbReference type="Pfam" id="PF00563">
    <property type="entry name" value="EAL"/>
    <property type="match status" value="1"/>
</dbReference>
<evidence type="ECO:0000313" key="4">
    <source>
        <dbReference type="Proteomes" id="UP000256763"/>
    </source>
</evidence>
<dbReference type="SMART" id="SM00052">
    <property type="entry name" value="EAL"/>
    <property type="match status" value="1"/>
</dbReference>
<evidence type="ECO:0000259" key="1">
    <source>
        <dbReference type="PROSITE" id="PS50883"/>
    </source>
</evidence>
<dbReference type="InterPro" id="IPR035919">
    <property type="entry name" value="EAL_sf"/>
</dbReference>
<dbReference type="SMART" id="SM00267">
    <property type="entry name" value="GGDEF"/>
    <property type="match status" value="1"/>
</dbReference>
<dbReference type="SUPFAM" id="SSF55073">
    <property type="entry name" value="Nucleotide cyclase"/>
    <property type="match status" value="1"/>
</dbReference>
<dbReference type="InterPro" id="IPR043128">
    <property type="entry name" value="Rev_trsase/Diguanyl_cyclase"/>
</dbReference>
<proteinExistence type="predicted"/>
<evidence type="ECO:0000313" key="3">
    <source>
        <dbReference type="EMBL" id="RFA35378.1"/>
    </source>
</evidence>
<dbReference type="PROSITE" id="PS50883">
    <property type="entry name" value="EAL"/>
    <property type="match status" value="1"/>
</dbReference>
<keyword evidence="4" id="KW-1185">Reference proteome</keyword>
<comment type="caution">
    <text evidence="3">The sequence shown here is derived from an EMBL/GenBank/DDBJ whole genome shotgun (WGS) entry which is preliminary data.</text>
</comment>
<accession>A0A3E0WRB5</accession>
<protein>
    <recommendedName>
        <fullName evidence="5">Diguanylate cyclase</fullName>
    </recommendedName>
</protein>
<feature type="domain" description="EAL" evidence="1">
    <location>
        <begin position="141"/>
        <end position="396"/>
    </location>
</feature>
<dbReference type="CDD" id="cd01949">
    <property type="entry name" value="GGDEF"/>
    <property type="match status" value="1"/>
</dbReference>
<dbReference type="InterPro" id="IPR029787">
    <property type="entry name" value="Nucleotide_cyclase"/>
</dbReference>
<dbReference type="InterPro" id="IPR052155">
    <property type="entry name" value="Biofilm_reg_signaling"/>
</dbReference>
<gene>
    <name evidence="3" type="ORF">CAL65_12930</name>
</gene>
<dbReference type="PROSITE" id="PS50887">
    <property type="entry name" value="GGDEF"/>
    <property type="match status" value="1"/>
</dbReference>
<dbReference type="EMBL" id="NFZW01000012">
    <property type="protein sequence ID" value="RFA35378.1"/>
    <property type="molecule type" value="Genomic_DNA"/>
</dbReference>
<evidence type="ECO:0008006" key="5">
    <source>
        <dbReference type="Google" id="ProtNLM"/>
    </source>
</evidence>
<dbReference type="InterPro" id="IPR000160">
    <property type="entry name" value="GGDEF_dom"/>
</dbReference>
<dbReference type="PANTHER" id="PTHR44757">
    <property type="entry name" value="DIGUANYLATE CYCLASE DGCP"/>
    <property type="match status" value="1"/>
</dbReference>
<dbReference type="SUPFAM" id="SSF141868">
    <property type="entry name" value="EAL domain-like"/>
    <property type="match status" value="1"/>
</dbReference>
<reference evidence="4" key="1">
    <citation type="submission" date="2017-05" db="EMBL/GenBank/DDBJ databases">
        <authorList>
            <person name="Sharma S."/>
            <person name="Sidhu C."/>
            <person name="Pinnaka A.K."/>
        </authorList>
    </citation>
    <scope>NUCLEOTIDE SEQUENCE [LARGE SCALE GENOMIC DNA]</scope>
    <source>
        <strain evidence="4">AK93</strain>
    </source>
</reference>
<dbReference type="RefSeq" id="WP_116347974.1">
    <property type="nucleotide sequence ID" value="NZ_NFZW01000012.1"/>
</dbReference>
<dbReference type="Proteomes" id="UP000256763">
    <property type="component" value="Unassembled WGS sequence"/>
</dbReference>
<dbReference type="Gene3D" id="3.30.70.270">
    <property type="match status" value="1"/>
</dbReference>
<sequence length="407" mass="44852">MALLFLDLDRFKLVNDTLGHAAGDELLKTIGQRLQASVRSEDTVARLGGDEFMVLLEDLDQPDDAAAPAEKIIEAVIRPVDIQGHWITPATSIGISIYPDHAQDSEVLIKAADAAMYRAKQSGSNSFQFFTPEMTEQAASRLATEAGLREAIEKQRFCVLYQPQIRLHDFALVGVEALLRWQHPERGLLAPEAFIAVAEETGLTEPIGEWLVNETCQQIMAWRQQLDTPIRLAINLSLRQVNSIRFIEHLIGKLRALNVPAEALNLDLEITESALEQVQTGTNRLLELKRLGVGIVIDDFGTGHSSLNALRQLPIDTLKIDSTFVRDAPVSSNAAAITRAIIALGHTLQLRILAEGVETQEQLDFLRSEGCEEAQGYLFSPAVGVGELTQLLHDPTKLHANLTKLNL</sequence>
<dbReference type="CDD" id="cd01948">
    <property type="entry name" value="EAL"/>
    <property type="match status" value="1"/>
</dbReference>
<name>A0A3E0WRB5_9GAMM</name>
<dbReference type="NCBIfam" id="TIGR00254">
    <property type="entry name" value="GGDEF"/>
    <property type="match status" value="1"/>
</dbReference>
<organism evidence="3 4">
    <name type="scientific">Alkalilimnicola ehrlichii</name>
    <dbReference type="NCBI Taxonomy" id="351052"/>
    <lineage>
        <taxon>Bacteria</taxon>
        <taxon>Pseudomonadati</taxon>
        <taxon>Pseudomonadota</taxon>
        <taxon>Gammaproteobacteria</taxon>
        <taxon>Chromatiales</taxon>
        <taxon>Ectothiorhodospiraceae</taxon>
        <taxon>Alkalilimnicola</taxon>
    </lineage>
</organism>
<evidence type="ECO:0000259" key="2">
    <source>
        <dbReference type="PROSITE" id="PS50887"/>
    </source>
</evidence>
<dbReference type="InterPro" id="IPR001633">
    <property type="entry name" value="EAL_dom"/>
</dbReference>
<dbReference type="Gene3D" id="3.20.20.450">
    <property type="entry name" value="EAL domain"/>
    <property type="match status" value="1"/>
</dbReference>
<dbReference type="Pfam" id="PF00990">
    <property type="entry name" value="GGDEF"/>
    <property type="match status" value="1"/>
</dbReference>
<dbReference type="PANTHER" id="PTHR44757:SF2">
    <property type="entry name" value="BIOFILM ARCHITECTURE MAINTENANCE PROTEIN MBAA"/>
    <property type="match status" value="1"/>
</dbReference>
<dbReference type="AlphaFoldDB" id="A0A3E0WRB5"/>
<feature type="domain" description="GGDEF" evidence="2">
    <location>
        <begin position="1"/>
        <end position="132"/>
    </location>
</feature>